<evidence type="ECO:0000313" key="3">
    <source>
        <dbReference type="EMBL" id="EDV22802.1"/>
    </source>
</evidence>
<name>B3S3I8_TRIAD</name>
<dbReference type="Pfam" id="PF05217">
    <property type="entry name" value="SAXO1-2"/>
    <property type="match status" value="1"/>
</dbReference>
<dbReference type="InterPro" id="IPR033336">
    <property type="entry name" value="SAXO1/2"/>
</dbReference>
<gene>
    <name evidence="3" type="ORF">TRIADDRAFT_58739</name>
</gene>
<dbReference type="EMBL" id="DS985248">
    <property type="protein sequence ID" value="EDV22802.1"/>
    <property type="molecule type" value="Genomic_DNA"/>
</dbReference>
<keyword evidence="4" id="KW-1185">Reference proteome</keyword>
<proteinExistence type="inferred from homology"/>
<protein>
    <recommendedName>
        <fullName evidence="5">Stabilizer of axonemal microtubules 2</fullName>
    </recommendedName>
</protein>
<dbReference type="InParanoid" id="B3S3I8"/>
<dbReference type="PANTHER" id="PTHR31516:SF17">
    <property type="entry name" value="STABILIZER OF AXONEMAL MICROTUBULES 2"/>
    <property type="match status" value="1"/>
</dbReference>
<evidence type="ECO:0000256" key="2">
    <source>
        <dbReference type="SAM" id="MobiDB-lite"/>
    </source>
</evidence>
<dbReference type="PhylomeDB" id="B3S3I8"/>
<dbReference type="HOGENOM" id="CLU_525134_0_0_1"/>
<dbReference type="AlphaFoldDB" id="B3S3I8"/>
<dbReference type="RefSeq" id="XP_002114668.1">
    <property type="nucleotide sequence ID" value="XM_002114632.1"/>
</dbReference>
<dbReference type="CTD" id="6756051"/>
<accession>B3S3I8</accession>
<dbReference type="STRING" id="10228.B3S3I8"/>
<reference evidence="3 4" key="1">
    <citation type="journal article" date="2008" name="Nature">
        <title>The Trichoplax genome and the nature of placozoans.</title>
        <authorList>
            <person name="Srivastava M."/>
            <person name="Begovic E."/>
            <person name="Chapman J."/>
            <person name="Putnam N.H."/>
            <person name="Hellsten U."/>
            <person name="Kawashima T."/>
            <person name="Kuo A."/>
            <person name="Mitros T."/>
            <person name="Salamov A."/>
            <person name="Carpenter M.L."/>
            <person name="Signorovitch A.Y."/>
            <person name="Moreno M.A."/>
            <person name="Kamm K."/>
            <person name="Grimwood J."/>
            <person name="Schmutz J."/>
            <person name="Shapiro H."/>
            <person name="Grigoriev I.V."/>
            <person name="Buss L.W."/>
            <person name="Schierwater B."/>
            <person name="Dellaporta S.L."/>
            <person name="Rokhsar D.S."/>
        </authorList>
    </citation>
    <scope>NUCLEOTIDE SEQUENCE [LARGE SCALE GENOMIC DNA]</scope>
    <source>
        <strain evidence="3 4">Grell-BS-1999</strain>
    </source>
</reference>
<organism evidence="3 4">
    <name type="scientific">Trichoplax adhaerens</name>
    <name type="common">Trichoplax reptans</name>
    <dbReference type="NCBI Taxonomy" id="10228"/>
    <lineage>
        <taxon>Eukaryota</taxon>
        <taxon>Metazoa</taxon>
        <taxon>Placozoa</taxon>
        <taxon>Uniplacotomia</taxon>
        <taxon>Trichoplacea</taxon>
        <taxon>Trichoplacidae</taxon>
        <taxon>Trichoplax</taxon>
    </lineage>
</organism>
<dbReference type="OrthoDB" id="365640at2759"/>
<evidence type="ECO:0000256" key="1">
    <source>
        <dbReference type="ARBA" id="ARBA00008738"/>
    </source>
</evidence>
<evidence type="ECO:0008006" key="5">
    <source>
        <dbReference type="Google" id="ProtNLM"/>
    </source>
</evidence>
<sequence length="519" mass="60108">MYLPNMHLWDLVKSRTFQFSFFEILFKFVLIVNTCIIYKTIRRHRCPHKPITAKKTPLKDCLITEYQTSYKQNEGFQPPQPVKPMEMSRPQTSPMDLTTTNRVDYKVYNVQLPPKKNQVTFETPQGPLYLESTYRNVYTAKSITKEKSYKTRSEYIVPAAKFNGSTVNRDSFKTWSVAPRKAIKPDYDKTCALIVFDNDDGRSDGKSTAQVDFPKYAVARPVIVKPVISSYQSGGEFDSNTIHRLCYTAKQVPIFRHKVAEKYKPHAGEMESLTTHKQDFIQHRCSPVTTCKPPEKSHISDEKSHYTTTNRETFKAWDVRRPMYMDQMEQYKIPDKPMEFNTVSRSTYVHHENFEKRSANKPQPVAVSNDNRQPFQGLTTSRSAYQPWETSRSQPNREQRIYAPPQDKFNGESTHRACFQGQFVPPAASSKPKETYVKAEGDMYLMSSYRDNYKNNEIPYCPAVPLLSNRLPSNQPNFKYSHKNQGGHKFYRMTIENKDTTMTVDIPNQPSTITVSVPS</sequence>
<dbReference type="GO" id="GO:0005856">
    <property type="term" value="C:cytoskeleton"/>
    <property type="evidence" value="ECO:0000318"/>
    <property type="project" value="GO_Central"/>
</dbReference>
<comment type="similarity">
    <text evidence="1">Belongs to the FAM154 family.</text>
</comment>
<dbReference type="GeneID" id="6756051"/>
<dbReference type="OMA" id="WESSPAV"/>
<dbReference type="KEGG" id="tad:TRIADDRAFT_58739"/>
<dbReference type="Proteomes" id="UP000009022">
    <property type="component" value="Unassembled WGS sequence"/>
</dbReference>
<feature type="region of interest" description="Disordered" evidence="2">
    <location>
        <begin position="73"/>
        <end position="96"/>
    </location>
</feature>
<evidence type="ECO:0000313" key="4">
    <source>
        <dbReference type="Proteomes" id="UP000009022"/>
    </source>
</evidence>
<dbReference type="PANTHER" id="PTHR31516">
    <property type="entry name" value="STABILIZER OF AXONEMAL MICROTUBULES 2"/>
    <property type="match status" value="1"/>
</dbReference>
<dbReference type="GO" id="GO:0008017">
    <property type="term" value="F:microtubule binding"/>
    <property type="evidence" value="ECO:0000318"/>
    <property type="project" value="GO_Central"/>
</dbReference>
<dbReference type="eggNOG" id="KOG3708">
    <property type="taxonomic scope" value="Eukaryota"/>
</dbReference>
<dbReference type="FunCoup" id="B3S3I8">
    <property type="interactions" value="25"/>
</dbReference>